<gene>
    <name evidence="9" type="ORF">SAMN04488692_101134</name>
</gene>
<reference evidence="9 10" key="1">
    <citation type="submission" date="2016-10" db="EMBL/GenBank/DDBJ databases">
        <authorList>
            <person name="de Groot N.N."/>
        </authorList>
    </citation>
    <scope>NUCLEOTIDE SEQUENCE [LARGE SCALE GENOMIC DNA]</scope>
    <source>
        <strain evidence="9 10">SLAS-1</strain>
    </source>
</reference>
<dbReference type="Gene3D" id="3.40.980.20">
    <property type="entry name" value="Four-carbon acid sugar kinase, nucleotide binding domain"/>
    <property type="match status" value="1"/>
</dbReference>
<keyword evidence="5" id="KW-0067">ATP-binding</keyword>
<protein>
    <submittedName>
        <fullName evidence="9">Uncharacterized conserved protein YgbK, DUF1537 family</fullName>
    </submittedName>
</protein>
<name>A0A1G9H8M9_9FIRM</name>
<evidence type="ECO:0000313" key="10">
    <source>
        <dbReference type="Proteomes" id="UP000199476"/>
    </source>
</evidence>
<feature type="domain" description="Four-carbon acid sugar kinase N-terminal" evidence="7">
    <location>
        <begin position="5"/>
        <end position="232"/>
    </location>
</feature>
<keyword evidence="10" id="KW-1185">Reference proteome</keyword>
<evidence type="ECO:0000256" key="2">
    <source>
        <dbReference type="ARBA" id="ARBA00022679"/>
    </source>
</evidence>
<dbReference type="GO" id="GO:0005524">
    <property type="term" value="F:ATP binding"/>
    <property type="evidence" value="ECO:0007669"/>
    <property type="project" value="UniProtKB-KW"/>
</dbReference>
<dbReference type="Pfam" id="PF17042">
    <property type="entry name" value="NBD_C"/>
    <property type="match status" value="1"/>
</dbReference>
<dbReference type="OrthoDB" id="9778478at2"/>
<evidence type="ECO:0000256" key="6">
    <source>
        <dbReference type="ARBA" id="ARBA00023277"/>
    </source>
</evidence>
<evidence type="ECO:0000256" key="4">
    <source>
        <dbReference type="ARBA" id="ARBA00022777"/>
    </source>
</evidence>
<dbReference type="SUPFAM" id="SSF142764">
    <property type="entry name" value="YgbK-like"/>
    <property type="match status" value="1"/>
</dbReference>
<dbReference type="GO" id="GO:0016301">
    <property type="term" value="F:kinase activity"/>
    <property type="evidence" value="ECO:0007669"/>
    <property type="project" value="UniProtKB-KW"/>
</dbReference>
<dbReference type="Pfam" id="PF07005">
    <property type="entry name" value="SBD_N"/>
    <property type="match status" value="1"/>
</dbReference>
<keyword evidence="2" id="KW-0808">Transferase</keyword>
<evidence type="ECO:0000256" key="3">
    <source>
        <dbReference type="ARBA" id="ARBA00022741"/>
    </source>
</evidence>
<keyword evidence="6" id="KW-0119">Carbohydrate metabolism</keyword>
<sequence>MVEVLVIADDLTGANATGVLLSKEGFRTASFDYPLPDFESELADFAAAAVNTASRGIAAGKARERVEKTAADILESGELPELINKRLDSTLRGNIGAELDGLLAALGDDYAAVVVPAFPSSGRICVGGYLLVNSRPLERTGAAEDPKTPVNKSFVPEIISRQTGRQIGRVELREVLAGGYRLEEALRRRRQEGCEIIVCDAVEEEDIDVIARALQNIEFNFVTADPGPFTRAAASLLPGRKKAPSSKKVVMAVGSATEITREQLDYLEVNRDPALVKADVKKLLQPELRKEEISRCQNDLRKRAGESSIIGVVSARTRDDVLSDEELETFADFDEDINQLEPGEEEEIMERVTSGIAEIAAGLLAGLEEPAGIFVSGGDNVKAMLERLNARGIEVEEEIIPLAVRGRLIGGEFAGLSFVSKGGLIGDEDAMELCIDKIKAEEE</sequence>
<dbReference type="STRING" id="321763.SAMN04488692_101134"/>
<evidence type="ECO:0000259" key="7">
    <source>
        <dbReference type="Pfam" id="PF07005"/>
    </source>
</evidence>
<dbReference type="InterPro" id="IPR010737">
    <property type="entry name" value="4-carb_acid_sugar_kinase_N"/>
</dbReference>
<dbReference type="RefSeq" id="WP_089757659.1">
    <property type="nucleotide sequence ID" value="NZ_FNGO01000001.1"/>
</dbReference>
<feature type="domain" description="Four-carbon acid sugar kinase nucleotide binding" evidence="8">
    <location>
        <begin position="251"/>
        <end position="431"/>
    </location>
</feature>
<organism evidence="9 10">
    <name type="scientific">Halarsenatibacter silvermanii</name>
    <dbReference type="NCBI Taxonomy" id="321763"/>
    <lineage>
        <taxon>Bacteria</taxon>
        <taxon>Bacillati</taxon>
        <taxon>Bacillota</taxon>
        <taxon>Clostridia</taxon>
        <taxon>Halanaerobiales</taxon>
        <taxon>Halarsenatibacteraceae</taxon>
        <taxon>Halarsenatibacter</taxon>
    </lineage>
</organism>
<evidence type="ECO:0000256" key="5">
    <source>
        <dbReference type="ARBA" id="ARBA00022840"/>
    </source>
</evidence>
<keyword evidence="3" id="KW-0547">Nucleotide-binding</keyword>
<dbReference type="InterPro" id="IPR042213">
    <property type="entry name" value="NBD_C_sf"/>
</dbReference>
<accession>A0A1G9H8M9</accession>
<dbReference type="Proteomes" id="UP000199476">
    <property type="component" value="Unassembled WGS sequence"/>
</dbReference>
<comment type="similarity">
    <text evidence="1">Belongs to the four-carbon acid sugar kinase family.</text>
</comment>
<dbReference type="Gene3D" id="3.40.50.10840">
    <property type="entry name" value="Putative sugar-binding, N-terminal domain"/>
    <property type="match status" value="1"/>
</dbReference>
<evidence type="ECO:0000259" key="8">
    <source>
        <dbReference type="Pfam" id="PF17042"/>
    </source>
</evidence>
<keyword evidence="4" id="KW-0418">Kinase</keyword>
<dbReference type="EMBL" id="FNGO01000001">
    <property type="protein sequence ID" value="SDL09205.1"/>
    <property type="molecule type" value="Genomic_DNA"/>
</dbReference>
<evidence type="ECO:0000256" key="1">
    <source>
        <dbReference type="ARBA" id="ARBA00005715"/>
    </source>
</evidence>
<evidence type="ECO:0000313" key="9">
    <source>
        <dbReference type="EMBL" id="SDL09205.1"/>
    </source>
</evidence>
<dbReference type="InterPro" id="IPR031475">
    <property type="entry name" value="NBD_C"/>
</dbReference>
<dbReference type="InterPro" id="IPR037051">
    <property type="entry name" value="4-carb_acid_sugar_kinase_N_sf"/>
</dbReference>
<proteinExistence type="inferred from homology"/>
<dbReference type="AlphaFoldDB" id="A0A1G9H8M9"/>